<evidence type="ECO:0000313" key="2">
    <source>
        <dbReference type="EMBL" id="RHD08237.1"/>
    </source>
</evidence>
<evidence type="ECO:0000313" key="3">
    <source>
        <dbReference type="Proteomes" id="UP000284794"/>
    </source>
</evidence>
<feature type="transmembrane region" description="Helical" evidence="1">
    <location>
        <begin position="55"/>
        <end position="78"/>
    </location>
</feature>
<protein>
    <submittedName>
        <fullName evidence="2">Uncharacterized protein</fullName>
    </submittedName>
</protein>
<feature type="transmembrane region" description="Helical" evidence="1">
    <location>
        <begin position="158"/>
        <end position="183"/>
    </location>
</feature>
<dbReference type="Proteomes" id="UP000284794">
    <property type="component" value="Unassembled WGS sequence"/>
</dbReference>
<comment type="caution">
    <text evidence="2">The sequence shown here is derived from an EMBL/GenBank/DDBJ whole genome shotgun (WGS) entry which is preliminary data.</text>
</comment>
<reference evidence="2 3" key="1">
    <citation type="submission" date="2018-08" db="EMBL/GenBank/DDBJ databases">
        <title>A genome reference for cultivated species of the human gut microbiota.</title>
        <authorList>
            <person name="Zou Y."/>
            <person name="Xue W."/>
            <person name="Luo G."/>
        </authorList>
    </citation>
    <scope>NUCLEOTIDE SEQUENCE [LARGE SCALE GENOMIC DNA]</scope>
    <source>
        <strain evidence="2 3">AM32-2AC</strain>
    </source>
</reference>
<dbReference type="AlphaFoldDB" id="A0A414DCG4"/>
<proteinExistence type="predicted"/>
<evidence type="ECO:0000256" key="1">
    <source>
        <dbReference type="SAM" id="Phobius"/>
    </source>
</evidence>
<gene>
    <name evidence="2" type="ORF">DW811_08110</name>
</gene>
<keyword evidence="1" id="KW-1133">Transmembrane helix</keyword>
<accession>A0A414DCG4</accession>
<keyword evidence="1" id="KW-0812">Transmembrane</keyword>
<keyword evidence="1" id="KW-0472">Membrane</keyword>
<feature type="transmembrane region" description="Helical" evidence="1">
    <location>
        <begin position="131"/>
        <end position="152"/>
    </location>
</feature>
<organism evidence="2 3">
    <name type="scientific">Lachnospira eligens</name>
    <dbReference type="NCBI Taxonomy" id="39485"/>
    <lineage>
        <taxon>Bacteria</taxon>
        <taxon>Bacillati</taxon>
        <taxon>Bacillota</taxon>
        <taxon>Clostridia</taxon>
        <taxon>Lachnospirales</taxon>
        <taxon>Lachnospiraceae</taxon>
        <taxon>Lachnospira</taxon>
    </lineage>
</organism>
<dbReference type="EMBL" id="QSIS01000009">
    <property type="protein sequence ID" value="RHD08237.1"/>
    <property type="molecule type" value="Genomic_DNA"/>
</dbReference>
<feature type="transmembrane region" description="Helical" evidence="1">
    <location>
        <begin position="29"/>
        <end position="49"/>
    </location>
</feature>
<sequence length="217" mass="26188">MYTYFLSDYISAMSSVDIRKLKKITKAEFIQLISLLISMFLVIVTMILYQLKRTQYYLIINILFVLILYLIEAFIYILNNKRWNENNKDNKQKQINDYIERLKSLQMYSEKDILWLIEQSKKYYQEESHRFSVGNIISSIIIPIIMSYISLITQKTNFITATYIMLLLIVAISVFLGLYWFIYPKIYKIFNRRKFIARDYENDLSYILLKMGRNNEK</sequence>
<dbReference type="RefSeq" id="WP_118148716.1">
    <property type="nucleotide sequence ID" value="NZ_DAWDGZ010000004.1"/>
</dbReference>
<name>A0A414DCG4_9FIRM</name>